<keyword evidence="5" id="KW-1185">Reference proteome</keyword>
<evidence type="ECO:0000256" key="1">
    <source>
        <dbReference type="ARBA" id="ARBA00023002"/>
    </source>
</evidence>
<feature type="domain" description="Saccharopine dehydrogenase NADP binding" evidence="2">
    <location>
        <begin position="33"/>
        <end position="151"/>
    </location>
</feature>
<accession>A0A562KM28</accession>
<dbReference type="SUPFAM" id="SSF55347">
    <property type="entry name" value="Glyceraldehyde-3-phosphate dehydrogenase-like, C-terminal domain"/>
    <property type="match status" value="1"/>
</dbReference>
<comment type="caution">
    <text evidence="4">The sequence shown here is derived from an EMBL/GenBank/DDBJ whole genome shotgun (WGS) entry which is preliminary data.</text>
</comment>
<dbReference type="Pfam" id="PF03435">
    <property type="entry name" value="Sacchrp_dh_NADP"/>
    <property type="match status" value="1"/>
</dbReference>
<organism evidence="4 5">
    <name type="scientific">Flavobacterium cheniae</name>
    <dbReference type="NCBI Taxonomy" id="295428"/>
    <lineage>
        <taxon>Bacteria</taxon>
        <taxon>Pseudomonadati</taxon>
        <taxon>Bacteroidota</taxon>
        <taxon>Flavobacteriia</taxon>
        <taxon>Flavobacteriales</taxon>
        <taxon>Flavobacteriaceae</taxon>
        <taxon>Flavobacterium</taxon>
    </lineage>
</organism>
<evidence type="ECO:0000259" key="2">
    <source>
        <dbReference type="Pfam" id="PF03435"/>
    </source>
</evidence>
<dbReference type="InterPro" id="IPR036291">
    <property type="entry name" value="NAD(P)-bd_dom_sf"/>
</dbReference>
<dbReference type="GO" id="GO:0004753">
    <property type="term" value="F:saccharopine dehydrogenase activity"/>
    <property type="evidence" value="ECO:0007669"/>
    <property type="project" value="TreeGrafter"/>
</dbReference>
<dbReference type="Gene3D" id="3.30.360.10">
    <property type="entry name" value="Dihydrodipicolinate Reductase, domain 2"/>
    <property type="match status" value="1"/>
</dbReference>
<dbReference type="InterPro" id="IPR051168">
    <property type="entry name" value="AASS"/>
</dbReference>
<proteinExistence type="predicted"/>
<name>A0A562KM28_9FLAO</name>
<dbReference type="SUPFAM" id="SSF51735">
    <property type="entry name" value="NAD(P)-binding Rossmann-fold domains"/>
    <property type="match status" value="1"/>
</dbReference>
<dbReference type="Pfam" id="PF16653">
    <property type="entry name" value="Sacchrp_dh_C"/>
    <property type="match status" value="1"/>
</dbReference>
<dbReference type="GO" id="GO:0005737">
    <property type="term" value="C:cytoplasm"/>
    <property type="evidence" value="ECO:0007669"/>
    <property type="project" value="TreeGrafter"/>
</dbReference>
<evidence type="ECO:0000259" key="3">
    <source>
        <dbReference type="Pfam" id="PF16653"/>
    </source>
</evidence>
<dbReference type="PANTHER" id="PTHR11133">
    <property type="entry name" value="SACCHAROPINE DEHYDROGENASE"/>
    <property type="match status" value="1"/>
</dbReference>
<dbReference type="InterPro" id="IPR032095">
    <property type="entry name" value="Sacchrp_dh-like_C"/>
</dbReference>
<dbReference type="AlphaFoldDB" id="A0A562KM28"/>
<protein>
    <submittedName>
        <fullName evidence="4">Saccharopine dehydrogenase-like NADP-dependent oxidoreductase</fullName>
    </submittedName>
</protein>
<feature type="domain" description="Saccharopine dehydrogenase-like C-terminal" evidence="3">
    <location>
        <begin position="155"/>
        <end position="466"/>
    </location>
</feature>
<keyword evidence="1" id="KW-0560">Oxidoreductase</keyword>
<dbReference type="GO" id="GO:0019878">
    <property type="term" value="P:lysine biosynthetic process via aminoadipic acid"/>
    <property type="evidence" value="ECO:0007669"/>
    <property type="project" value="TreeGrafter"/>
</dbReference>
<dbReference type="Gene3D" id="3.40.50.720">
    <property type="entry name" value="NAD(P)-binding Rossmann-like Domain"/>
    <property type="match status" value="1"/>
</dbReference>
<gene>
    <name evidence="4" type="ORF">IP97_00965</name>
</gene>
<evidence type="ECO:0000313" key="5">
    <source>
        <dbReference type="Proteomes" id="UP000315312"/>
    </source>
</evidence>
<evidence type="ECO:0000313" key="4">
    <source>
        <dbReference type="EMBL" id="TWH96424.1"/>
    </source>
</evidence>
<dbReference type="PANTHER" id="PTHR11133:SF23">
    <property type="entry name" value="SACCHAROPINE DEHYDROGENASE [NAD(+), L-LYSINE-FORMING]"/>
    <property type="match status" value="1"/>
</dbReference>
<sequence>MLNYDINKEFVFINITFYYLRVIFLEFQKMRHILVIGAGRSASSLIKYLLDHSEAQNLHVTIGDLSEELAKQKTNNHKNARAITFDIFNEAQRKEEIQKADVVVSMLPAHLHLEVAKDCITYKKHMVTASYISPAMQELDTAAKENGLVFMNEIGLDPGIDHMSAMKVLDEIREKGGNIILFESFCGGLVAPESDTNLWNYKFTWNPRNVVLAGQGGAAKFIQEGKYKYIPYSKLFRRTEFLEVEGYGRFEAYANRDSLKYRSVYGLDDALTCYRGTIRRVGYSRAWDILVQLGMTDDSYTIDNSEDMSYREFTNSFLPYHPTDTVEIKLRHAQKIDQDDIIWDKLVEIDLFNPNKKVGLVKATPAQILEKILAEKWALEPNDKDMIVMYHKFGYELNGEKKQIDATMVCIGDDQTYTSMAKTVGLPVAIATLKILNKEITTPGVQLPITKEVYNPILKELEDYGVIFKEMEVPYLGYNPLNVTN</sequence>
<dbReference type="EMBL" id="VLKM01000003">
    <property type="protein sequence ID" value="TWH96424.1"/>
    <property type="molecule type" value="Genomic_DNA"/>
</dbReference>
<reference evidence="4 5" key="1">
    <citation type="journal article" date="2015" name="Stand. Genomic Sci.">
        <title>Genomic Encyclopedia of Bacterial and Archaeal Type Strains, Phase III: the genomes of soil and plant-associated and newly described type strains.</title>
        <authorList>
            <person name="Whitman W.B."/>
            <person name="Woyke T."/>
            <person name="Klenk H.P."/>
            <person name="Zhou Y."/>
            <person name="Lilburn T.G."/>
            <person name="Beck B.J."/>
            <person name="De Vos P."/>
            <person name="Vandamme P."/>
            <person name="Eisen J.A."/>
            <person name="Garrity G."/>
            <person name="Hugenholtz P."/>
            <person name="Kyrpides N.C."/>
        </authorList>
    </citation>
    <scope>NUCLEOTIDE SEQUENCE [LARGE SCALE GENOMIC DNA]</scope>
    <source>
        <strain evidence="4 5">CGMCC 1.6844</strain>
    </source>
</reference>
<dbReference type="InterPro" id="IPR005097">
    <property type="entry name" value="Sacchrp_dh_NADP-bd"/>
</dbReference>
<dbReference type="Proteomes" id="UP000315312">
    <property type="component" value="Unassembled WGS sequence"/>
</dbReference>
<dbReference type="Gene3D" id="1.10.1870.10">
    <property type="entry name" value="Domain 3, Saccharopine reductase"/>
    <property type="match status" value="1"/>
</dbReference>